<evidence type="ECO:0000256" key="1">
    <source>
        <dbReference type="ARBA" id="ARBA00001033"/>
    </source>
</evidence>
<dbReference type="InterPro" id="IPR033942">
    <property type="entry name" value="IMPase"/>
</dbReference>
<comment type="caution">
    <text evidence="9">The sequence shown here is derived from an EMBL/GenBank/DDBJ whole genome shotgun (WGS) entry which is preliminary data.</text>
</comment>
<evidence type="ECO:0000256" key="6">
    <source>
        <dbReference type="ARBA" id="ARBA00022814"/>
    </source>
</evidence>
<keyword evidence="7 8" id="KW-0460">Magnesium</keyword>
<protein>
    <recommendedName>
        <fullName evidence="8">Inositol-1-monophosphatase</fullName>
        <ecNumber evidence="8">3.1.3.25</ecNumber>
    </recommendedName>
</protein>
<dbReference type="EMBL" id="JARBFT010000009">
    <property type="protein sequence ID" value="MDE1515401.1"/>
    <property type="molecule type" value="Genomic_DNA"/>
</dbReference>
<dbReference type="Gene3D" id="3.40.190.80">
    <property type="match status" value="1"/>
</dbReference>
<evidence type="ECO:0000313" key="10">
    <source>
        <dbReference type="Proteomes" id="UP001216189"/>
    </source>
</evidence>
<dbReference type="RefSeq" id="WP_274723020.1">
    <property type="nucleotide sequence ID" value="NZ_JARBFT010000009.1"/>
</dbReference>
<keyword evidence="4 8" id="KW-0479">Metal-binding</keyword>
<evidence type="ECO:0000256" key="5">
    <source>
        <dbReference type="ARBA" id="ARBA00022801"/>
    </source>
</evidence>
<evidence type="ECO:0000256" key="4">
    <source>
        <dbReference type="ARBA" id="ARBA00022723"/>
    </source>
</evidence>
<dbReference type="PANTHER" id="PTHR20854:SF4">
    <property type="entry name" value="INOSITOL-1-MONOPHOSPHATASE-RELATED"/>
    <property type="match status" value="1"/>
</dbReference>
<evidence type="ECO:0000256" key="7">
    <source>
        <dbReference type="ARBA" id="ARBA00022842"/>
    </source>
</evidence>
<evidence type="ECO:0000256" key="3">
    <source>
        <dbReference type="ARBA" id="ARBA00009759"/>
    </source>
</evidence>
<dbReference type="SUPFAM" id="SSF56655">
    <property type="entry name" value="Carbohydrate phosphatase"/>
    <property type="match status" value="1"/>
</dbReference>
<dbReference type="Gene3D" id="3.30.540.10">
    <property type="entry name" value="Fructose-1,6-Bisphosphatase, subunit A, domain 1"/>
    <property type="match status" value="1"/>
</dbReference>
<dbReference type="CDD" id="cd01639">
    <property type="entry name" value="IMPase"/>
    <property type="match status" value="1"/>
</dbReference>
<comment type="cofactor">
    <cofactor evidence="2 8">
        <name>Mg(2+)</name>
        <dbReference type="ChEBI" id="CHEBI:18420"/>
    </cofactor>
</comment>
<keyword evidence="6" id="KW-0889">Transcription antitermination</keyword>
<accession>A0ABT5V237</accession>
<dbReference type="Proteomes" id="UP001216189">
    <property type="component" value="Unassembled WGS sequence"/>
</dbReference>
<dbReference type="PROSITE" id="PS00629">
    <property type="entry name" value="IMP_1"/>
    <property type="match status" value="1"/>
</dbReference>
<organism evidence="9 10">
    <name type="scientific">Vibrio chanodichtyis</name>
    <dbReference type="NCBI Taxonomy" id="3027932"/>
    <lineage>
        <taxon>Bacteria</taxon>
        <taxon>Pseudomonadati</taxon>
        <taxon>Pseudomonadota</taxon>
        <taxon>Gammaproteobacteria</taxon>
        <taxon>Vibrionales</taxon>
        <taxon>Vibrionaceae</taxon>
        <taxon>Vibrio</taxon>
    </lineage>
</organism>
<evidence type="ECO:0000313" key="9">
    <source>
        <dbReference type="EMBL" id="MDE1515401.1"/>
    </source>
</evidence>
<comment type="catalytic activity">
    <reaction evidence="1 8">
        <text>a myo-inositol phosphate + H2O = myo-inositol + phosphate</text>
        <dbReference type="Rhea" id="RHEA:24056"/>
        <dbReference type="ChEBI" id="CHEBI:15377"/>
        <dbReference type="ChEBI" id="CHEBI:17268"/>
        <dbReference type="ChEBI" id="CHEBI:43474"/>
        <dbReference type="ChEBI" id="CHEBI:84139"/>
        <dbReference type="EC" id="3.1.3.25"/>
    </reaction>
</comment>
<dbReference type="InterPro" id="IPR020583">
    <property type="entry name" value="Inositol_monoP_metal-BS"/>
</dbReference>
<proteinExistence type="inferred from homology"/>
<reference evidence="9 10" key="1">
    <citation type="submission" date="2023-02" db="EMBL/GenBank/DDBJ databases">
        <title>Vibrio intestini sp. nov., a close relative of Vibrio cholerae isolated from the intestine of Healthy Culter dabryi.</title>
        <authorList>
            <person name="Wu N."/>
        </authorList>
    </citation>
    <scope>NUCLEOTIDE SEQUENCE [LARGE SCALE GENOMIC DNA]</scope>
    <source>
        <strain evidence="9 10">DSL-7</strain>
    </source>
</reference>
<dbReference type="PANTHER" id="PTHR20854">
    <property type="entry name" value="INOSITOL MONOPHOSPHATASE"/>
    <property type="match status" value="1"/>
</dbReference>
<dbReference type="InterPro" id="IPR000760">
    <property type="entry name" value="Inositol_monophosphatase-like"/>
</dbReference>
<sequence>MNEFDLQAREITLKQLLLQAGELALSHFNSRDPNCYSLKSAQDFLTESDLLVEQYIRHQLQTRFPEDGILGEESGGDDGHARLWIIDPIDGTANFARGIGHFCVVIAFVEQGITLLGGIYNPVTQELYLTRKNGYAEKNGQPIHVANTPLQATSLELGWSNRVTQQRYLETYTALLASGANIRRSGSGALALAWVAEGRTDGYAELHMNAWDCLAGLLLVEESGGRIGQFPSRPADIIQGGAILAAAPSVAATLSQATHIPLKPATEIENPHGQ</sequence>
<comment type="similarity">
    <text evidence="3 8">Belongs to the inositol monophosphatase superfamily.</text>
</comment>
<keyword evidence="10" id="KW-1185">Reference proteome</keyword>
<keyword evidence="6" id="KW-0805">Transcription regulation</keyword>
<dbReference type="EC" id="3.1.3.25" evidence="8"/>
<keyword evidence="5 8" id="KW-0378">Hydrolase</keyword>
<keyword evidence="6" id="KW-0804">Transcription</keyword>
<evidence type="ECO:0000256" key="2">
    <source>
        <dbReference type="ARBA" id="ARBA00001946"/>
    </source>
</evidence>
<name>A0ABT5V237_9VIBR</name>
<gene>
    <name evidence="9" type="ORF">PUN32_10305</name>
</gene>
<dbReference type="PRINTS" id="PR00377">
    <property type="entry name" value="IMPHPHTASES"/>
</dbReference>
<dbReference type="Pfam" id="PF00459">
    <property type="entry name" value="Inositol_P"/>
    <property type="match status" value="1"/>
</dbReference>
<evidence type="ECO:0000256" key="8">
    <source>
        <dbReference type="RuleBase" id="RU364068"/>
    </source>
</evidence>